<organism evidence="1 2">
    <name type="scientific">Parathielavia hyrcaniae</name>
    <dbReference type="NCBI Taxonomy" id="113614"/>
    <lineage>
        <taxon>Eukaryota</taxon>
        <taxon>Fungi</taxon>
        <taxon>Dikarya</taxon>
        <taxon>Ascomycota</taxon>
        <taxon>Pezizomycotina</taxon>
        <taxon>Sordariomycetes</taxon>
        <taxon>Sordariomycetidae</taxon>
        <taxon>Sordariales</taxon>
        <taxon>Chaetomiaceae</taxon>
        <taxon>Parathielavia</taxon>
    </lineage>
</organism>
<keyword evidence="2" id="KW-1185">Reference proteome</keyword>
<reference evidence="1" key="2">
    <citation type="submission" date="2023-05" db="EMBL/GenBank/DDBJ databases">
        <authorList>
            <consortium name="Lawrence Berkeley National Laboratory"/>
            <person name="Steindorff A."/>
            <person name="Hensen N."/>
            <person name="Bonometti L."/>
            <person name="Westerberg I."/>
            <person name="Brannstrom I.O."/>
            <person name="Guillou S."/>
            <person name="Cros-Aarteil S."/>
            <person name="Calhoun S."/>
            <person name="Haridas S."/>
            <person name="Kuo A."/>
            <person name="Mondo S."/>
            <person name="Pangilinan J."/>
            <person name="Riley R."/>
            <person name="Labutti K."/>
            <person name="Andreopoulos B."/>
            <person name="Lipzen A."/>
            <person name="Chen C."/>
            <person name="Yanf M."/>
            <person name="Daum C."/>
            <person name="Ng V."/>
            <person name="Clum A."/>
            <person name="Ohm R."/>
            <person name="Martin F."/>
            <person name="Silar P."/>
            <person name="Natvig D."/>
            <person name="Lalanne C."/>
            <person name="Gautier V."/>
            <person name="Ament-Velasquez S.L."/>
            <person name="Kruys A."/>
            <person name="Hutchinson M.I."/>
            <person name="Powell A.J."/>
            <person name="Barry K."/>
            <person name="Miller A.N."/>
            <person name="Grigoriev I.V."/>
            <person name="Debuchy R."/>
            <person name="Gladieux P."/>
            <person name="Thoren M.H."/>
            <person name="Johannesson H."/>
        </authorList>
    </citation>
    <scope>NUCLEOTIDE SEQUENCE</scope>
    <source>
        <strain evidence="1">CBS 757.83</strain>
    </source>
</reference>
<dbReference type="EMBL" id="MU863793">
    <property type="protein sequence ID" value="KAK4095762.1"/>
    <property type="molecule type" value="Genomic_DNA"/>
</dbReference>
<evidence type="ECO:0000313" key="1">
    <source>
        <dbReference type="EMBL" id="KAK4095762.1"/>
    </source>
</evidence>
<proteinExistence type="predicted"/>
<comment type="caution">
    <text evidence="1">The sequence shown here is derived from an EMBL/GenBank/DDBJ whole genome shotgun (WGS) entry which is preliminary data.</text>
</comment>
<gene>
    <name evidence="1" type="ORF">N658DRAFT_562874</name>
</gene>
<accession>A0AAN6PPX4</accession>
<reference evidence="1" key="1">
    <citation type="journal article" date="2023" name="Mol. Phylogenet. Evol.">
        <title>Genome-scale phylogeny and comparative genomics of the fungal order Sordariales.</title>
        <authorList>
            <person name="Hensen N."/>
            <person name="Bonometti L."/>
            <person name="Westerberg I."/>
            <person name="Brannstrom I.O."/>
            <person name="Guillou S."/>
            <person name="Cros-Aarteil S."/>
            <person name="Calhoun S."/>
            <person name="Haridas S."/>
            <person name="Kuo A."/>
            <person name="Mondo S."/>
            <person name="Pangilinan J."/>
            <person name="Riley R."/>
            <person name="LaButti K."/>
            <person name="Andreopoulos B."/>
            <person name="Lipzen A."/>
            <person name="Chen C."/>
            <person name="Yan M."/>
            <person name="Daum C."/>
            <person name="Ng V."/>
            <person name="Clum A."/>
            <person name="Steindorff A."/>
            <person name="Ohm R.A."/>
            <person name="Martin F."/>
            <person name="Silar P."/>
            <person name="Natvig D.O."/>
            <person name="Lalanne C."/>
            <person name="Gautier V."/>
            <person name="Ament-Velasquez S.L."/>
            <person name="Kruys A."/>
            <person name="Hutchinson M.I."/>
            <person name="Powell A.J."/>
            <person name="Barry K."/>
            <person name="Miller A.N."/>
            <person name="Grigoriev I.V."/>
            <person name="Debuchy R."/>
            <person name="Gladieux P."/>
            <person name="Hiltunen Thoren M."/>
            <person name="Johannesson H."/>
        </authorList>
    </citation>
    <scope>NUCLEOTIDE SEQUENCE</scope>
    <source>
        <strain evidence="1">CBS 757.83</strain>
    </source>
</reference>
<protein>
    <submittedName>
        <fullName evidence="1">Uncharacterized protein</fullName>
    </submittedName>
</protein>
<dbReference type="AlphaFoldDB" id="A0AAN6PPX4"/>
<evidence type="ECO:0000313" key="2">
    <source>
        <dbReference type="Proteomes" id="UP001305647"/>
    </source>
</evidence>
<sequence length="329" mass="36416">MTATRRNGSDTVSGWLKVGKMRHIPSSGEGCQVKHWKSHKAFCKQLKQMHRASSIFQEIFEHFILITNPINRVIEQIAEKKGMIMVEAVGDPVTPPKPPAWSRFPVEIAPSPETGVAAALHSTGNMVFEGAVFLMEMLIRRLVRDQFNPIMTHEAAVVTLPCGLSVVLDPTARQFGWKETVSRHHEFSKQRIHNPVSTDDVELSLPGSRFMNEKNAGTVSRARFGGIKRFLQLKESEVLPARAGVVAAAKRGLSVLAEEMNKLARPIIFRGPSSLGSSANESSTNPEACEVVDIRRTDSEGIETQANWGQASMNRPPRMFPLRFGELGL</sequence>
<name>A0AAN6PPX4_9PEZI</name>
<dbReference type="Proteomes" id="UP001305647">
    <property type="component" value="Unassembled WGS sequence"/>
</dbReference>